<dbReference type="PRINTS" id="PR00633">
    <property type="entry name" value="RCCNDNSATION"/>
</dbReference>
<proteinExistence type="predicted"/>
<dbReference type="OrthoDB" id="10256179at2759"/>
<keyword evidence="1" id="KW-0344">Guanine-nucleotide releasing factor</keyword>
<dbReference type="Gene3D" id="2.60.40.420">
    <property type="entry name" value="Cupredoxins - blue copper proteins"/>
    <property type="match status" value="1"/>
</dbReference>
<evidence type="ECO:0000256" key="2">
    <source>
        <dbReference type="ARBA" id="ARBA00022737"/>
    </source>
</evidence>
<dbReference type="SUPFAM" id="SSF49503">
    <property type="entry name" value="Cupredoxins"/>
    <property type="match status" value="1"/>
</dbReference>
<feature type="repeat" description="RCC1" evidence="3">
    <location>
        <begin position="444"/>
        <end position="494"/>
    </location>
</feature>
<name>A0A1Q9DM61_SYMMI</name>
<evidence type="ECO:0000256" key="3">
    <source>
        <dbReference type="PROSITE-ProRule" id="PRU00235"/>
    </source>
</evidence>
<dbReference type="PROSITE" id="PS00626">
    <property type="entry name" value="RCC1_2"/>
    <property type="match status" value="6"/>
</dbReference>
<dbReference type="PANTHER" id="PTHR45982">
    <property type="entry name" value="REGULATOR OF CHROMOSOME CONDENSATION"/>
    <property type="match status" value="1"/>
</dbReference>
<evidence type="ECO:0000313" key="6">
    <source>
        <dbReference type="EMBL" id="OLP96274.1"/>
    </source>
</evidence>
<feature type="compositionally biased region" description="Acidic residues" evidence="4">
    <location>
        <begin position="988"/>
        <end position="998"/>
    </location>
</feature>
<feature type="region of interest" description="Disordered" evidence="4">
    <location>
        <begin position="961"/>
        <end position="998"/>
    </location>
</feature>
<dbReference type="InterPro" id="IPR051553">
    <property type="entry name" value="Ran_GTPase-activating"/>
</dbReference>
<dbReference type="Proteomes" id="UP000186817">
    <property type="component" value="Unassembled WGS sequence"/>
</dbReference>
<feature type="repeat" description="RCC1" evidence="3">
    <location>
        <begin position="393"/>
        <end position="443"/>
    </location>
</feature>
<dbReference type="InterPro" id="IPR000408">
    <property type="entry name" value="Reg_chr_condens"/>
</dbReference>
<feature type="compositionally biased region" description="Polar residues" evidence="4">
    <location>
        <begin position="802"/>
        <end position="812"/>
    </location>
</feature>
<dbReference type="InterPro" id="IPR058923">
    <property type="entry name" value="RCC1-like_dom"/>
</dbReference>
<reference evidence="6 7" key="1">
    <citation type="submission" date="2016-02" db="EMBL/GenBank/DDBJ databases">
        <title>Genome analysis of coral dinoflagellate symbionts highlights evolutionary adaptations to a symbiotic lifestyle.</title>
        <authorList>
            <person name="Aranda M."/>
            <person name="Li Y."/>
            <person name="Liew Y.J."/>
            <person name="Baumgarten S."/>
            <person name="Simakov O."/>
            <person name="Wilson M."/>
            <person name="Piel J."/>
            <person name="Ashoor H."/>
            <person name="Bougouffa S."/>
            <person name="Bajic V.B."/>
            <person name="Ryu T."/>
            <person name="Ravasi T."/>
            <person name="Bayer T."/>
            <person name="Micklem G."/>
            <person name="Kim H."/>
            <person name="Bhak J."/>
            <person name="Lajeunesse T.C."/>
            <person name="Voolstra C.R."/>
        </authorList>
    </citation>
    <scope>NUCLEOTIDE SEQUENCE [LARGE SCALE GENOMIC DNA]</scope>
    <source>
        <strain evidence="6 7">CCMP2467</strain>
    </source>
</reference>
<feature type="repeat" description="RCC1" evidence="3">
    <location>
        <begin position="291"/>
        <end position="341"/>
    </location>
</feature>
<protein>
    <submittedName>
        <fullName evidence="6">Ultraviolet-B receptor UVR8</fullName>
    </submittedName>
</protein>
<feature type="domain" description="RCC1-like" evidence="5">
    <location>
        <begin position="374"/>
        <end position="523"/>
    </location>
</feature>
<dbReference type="SUPFAM" id="SSF50965">
    <property type="entry name" value="Galactose oxidase, central domain"/>
    <property type="match status" value="1"/>
</dbReference>
<sequence length="998" mass="106930">MAPVSFRASAGAGEAAAVETLAEVYLPQKGAQLPEVRALHSSDGLLNCTLRLRAARVVVGPNISFVTRVYNDSIPGPTIIVKPGDRLMITVQNDLQAEDRRAGSSLLSFSAMVFSGVGPWVREPVAGPCQPVLCPAHHYCPEGSAEPLLCPPGHVCKGQDLEALVNGTWGDLVPLAAGISHTVVVSNLGHIWAAGENDNGQLGTGSTVEQHAFLQVAFDGKKIVAVAAGKWHTAAITDSGELWTWGRNGDGRFGIRDTTDRHAPVKVSVNGQKIVAVAAGGHHTAAITDSRELWTWGWNGYGQLGVGDTTDRHAPVKVSVNGQKIVALAAGYYHTAAITDSGELVTWGSNGLSQLGIGDTTDRHAPVKVSVNGQKFVAVAAGYWHTAAITDSGELWTWGHNDYGQLGVGDTMNRHVPVKVSVNGQKIVAVAAGGHHTAAITDSGELWTWGRNGYGQLGVGDTTDRHAPVKVSVNGQKIVALAAGYYHTAAITDSGELWTWGYNRNGRLGIGDTKHRHSPVKAALPVKIGEMRDPPCWSLEGRASSVLGEAFLAATWGSEIPQPRQCSALRGQLATFQQERRVQVGAWEATPCTAGSFCAVERVALCSAGLLEGGGAQKRRRLEGTDTVQSWGLVPGPDSEAVSAGDPHGSAQPGGSTESREAVQEICQIEVAKMQQQERALSALQAKVAELEKQQLQSDATVQAQQLQQAAVETSIRNLEVKAQIWASHDYKKLEDQLQQAAAKKQDMDETRHEFASRIAKVEQQWQQAAVDEKVPQQHLRACAQSLEATVQTLKSADDEQLQQASTDNASQPIEGLRGGEHERANESAGGGDTAVDFRGTEALGIWRGLTIVSALAAGSILFGIRMLGNSQVTQYSHAGRRVLKIRSPNISIHDVCIRHSGLRVEVDLGHRATKPRLVRAQLRSTGFEAFEFRHSETVMEDGFLYLHFVDSGERRYEFPFPEEDARMPEGNRTPSESTQNSYVVADAAEEAVDGASD</sequence>
<dbReference type="SUPFAM" id="SSF50985">
    <property type="entry name" value="RCC1/BLIP-II"/>
    <property type="match status" value="1"/>
</dbReference>
<dbReference type="GO" id="GO:0005085">
    <property type="term" value="F:guanyl-nucleotide exchange factor activity"/>
    <property type="evidence" value="ECO:0007669"/>
    <property type="project" value="TreeGrafter"/>
</dbReference>
<feature type="repeat" description="RCC1" evidence="3">
    <location>
        <begin position="342"/>
        <end position="392"/>
    </location>
</feature>
<dbReference type="AlphaFoldDB" id="A0A1Q9DM61"/>
<feature type="repeat" description="RCC1" evidence="3">
    <location>
        <begin position="495"/>
        <end position="519"/>
    </location>
</feature>
<dbReference type="PANTHER" id="PTHR45982:SF1">
    <property type="entry name" value="REGULATOR OF CHROMOSOME CONDENSATION"/>
    <property type="match status" value="1"/>
</dbReference>
<organism evidence="6 7">
    <name type="scientific">Symbiodinium microadriaticum</name>
    <name type="common">Dinoflagellate</name>
    <name type="synonym">Zooxanthella microadriatica</name>
    <dbReference type="NCBI Taxonomy" id="2951"/>
    <lineage>
        <taxon>Eukaryota</taxon>
        <taxon>Sar</taxon>
        <taxon>Alveolata</taxon>
        <taxon>Dinophyceae</taxon>
        <taxon>Suessiales</taxon>
        <taxon>Symbiodiniaceae</taxon>
        <taxon>Symbiodinium</taxon>
    </lineage>
</organism>
<feature type="domain" description="RCC1-like" evidence="5">
    <location>
        <begin position="170"/>
        <end position="369"/>
    </location>
</feature>
<dbReference type="InterPro" id="IPR011043">
    <property type="entry name" value="Gal_Oxase/kelch_b-propeller"/>
</dbReference>
<evidence type="ECO:0000259" key="5">
    <source>
        <dbReference type="Pfam" id="PF25390"/>
    </source>
</evidence>
<dbReference type="Gene3D" id="2.130.10.30">
    <property type="entry name" value="Regulator of chromosome condensation 1/beta-lactamase-inhibitor protein II"/>
    <property type="match status" value="2"/>
</dbReference>
<feature type="repeat" description="RCC1" evidence="3">
    <location>
        <begin position="189"/>
        <end position="239"/>
    </location>
</feature>
<keyword evidence="7" id="KW-1185">Reference proteome</keyword>
<dbReference type="InterPro" id="IPR008972">
    <property type="entry name" value="Cupredoxin"/>
</dbReference>
<dbReference type="Pfam" id="PF25390">
    <property type="entry name" value="WD40_RLD"/>
    <property type="match status" value="2"/>
</dbReference>
<dbReference type="GO" id="GO:0005737">
    <property type="term" value="C:cytoplasm"/>
    <property type="evidence" value="ECO:0007669"/>
    <property type="project" value="TreeGrafter"/>
</dbReference>
<feature type="repeat" description="RCC1" evidence="3">
    <location>
        <begin position="240"/>
        <end position="290"/>
    </location>
</feature>
<evidence type="ECO:0000256" key="4">
    <source>
        <dbReference type="SAM" id="MobiDB-lite"/>
    </source>
</evidence>
<accession>A0A1Q9DM61</accession>
<feature type="region of interest" description="Disordered" evidence="4">
    <location>
        <begin position="795"/>
        <end position="834"/>
    </location>
</feature>
<feature type="compositionally biased region" description="Polar residues" evidence="4">
    <location>
        <begin position="973"/>
        <end position="983"/>
    </location>
</feature>
<gene>
    <name evidence="6" type="primary">UVR8</name>
    <name evidence="6" type="ORF">AK812_SmicGene21500</name>
</gene>
<dbReference type="EMBL" id="LSRX01000473">
    <property type="protein sequence ID" value="OLP96274.1"/>
    <property type="molecule type" value="Genomic_DNA"/>
</dbReference>
<keyword evidence="6" id="KW-0675">Receptor</keyword>
<feature type="region of interest" description="Disordered" evidence="4">
    <location>
        <begin position="616"/>
        <end position="660"/>
    </location>
</feature>
<feature type="compositionally biased region" description="Basic and acidic residues" evidence="4">
    <location>
        <begin position="961"/>
        <end position="970"/>
    </location>
</feature>
<evidence type="ECO:0000313" key="7">
    <source>
        <dbReference type="Proteomes" id="UP000186817"/>
    </source>
</evidence>
<dbReference type="PROSITE" id="PS50012">
    <property type="entry name" value="RCC1_3"/>
    <property type="match status" value="7"/>
</dbReference>
<comment type="caution">
    <text evidence="6">The sequence shown here is derived from an EMBL/GenBank/DDBJ whole genome shotgun (WGS) entry which is preliminary data.</text>
</comment>
<keyword evidence="2" id="KW-0677">Repeat</keyword>
<evidence type="ECO:0000256" key="1">
    <source>
        <dbReference type="ARBA" id="ARBA00022658"/>
    </source>
</evidence>
<dbReference type="InterPro" id="IPR009091">
    <property type="entry name" value="RCC1/BLIP-II"/>
</dbReference>